<accession>A0A0E9RKM6</accession>
<sequence length="11" mass="1297">MANSQATKYKR</sequence>
<protein>
    <submittedName>
        <fullName evidence="1">Uncharacterized protein</fullName>
    </submittedName>
</protein>
<name>A0A0E9RKM6_ANGAN</name>
<reference evidence="1" key="1">
    <citation type="submission" date="2014-11" db="EMBL/GenBank/DDBJ databases">
        <authorList>
            <person name="Amaro Gonzalez C."/>
        </authorList>
    </citation>
    <scope>NUCLEOTIDE SEQUENCE</scope>
</reference>
<reference evidence="1" key="2">
    <citation type="journal article" date="2015" name="Fish Shellfish Immunol.">
        <title>Early steps in the European eel (Anguilla anguilla)-Vibrio vulnificus interaction in the gills: Role of the RtxA13 toxin.</title>
        <authorList>
            <person name="Callol A."/>
            <person name="Pajuelo D."/>
            <person name="Ebbesson L."/>
            <person name="Teles M."/>
            <person name="MacKenzie S."/>
            <person name="Amaro C."/>
        </authorList>
    </citation>
    <scope>NUCLEOTIDE SEQUENCE</scope>
</reference>
<proteinExistence type="predicted"/>
<dbReference type="EMBL" id="GBXM01078918">
    <property type="protein sequence ID" value="JAH29659.1"/>
    <property type="molecule type" value="Transcribed_RNA"/>
</dbReference>
<organism evidence="1">
    <name type="scientific">Anguilla anguilla</name>
    <name type="common">European freshwater eel</name>
    <name type="synonym">Muraena anguilla</name>
    <dbReference type="NCBI Taxonomy" id="7936"/>
    <lineage>
        <taxon>Eukaryota</taxon>
        <taxon>Metazoa</taxon>
        <taxon>Chordata</taxon>
        <taxon>Craniata</taxon>
        <taxon>Vertebrata</taxon>
        <taxon>Euteleostomi</taxon>
        <taxon>Actinopterygii</taxon>
        <taxon>Neopterygii</taxon>
        <taxon>Teleostei</taxon>
        <taxon>Anguilliformes</taxon>
        <taxon>Anguillidae</taxon>
        <taxon>Anguilla</taxon>
    </lineage>
</organism>
<evidence type="ECO:0000313" key="1">
    <source>
        <dbReference type="EMBL" id="JAH29659.1"/>
    </source>
</evidence>